<evidence type="ECO:0000256" key="4">
    <source>
        <dbReference type="ARBA" id="ARBA00023002"/>
    </source>
</evidence>
<dbReference type="UniPathway" id="UPA00253">
    <property type="reaction ID" value="UER00456"/>
</dbReference>
<dbReference type="SUPFAM" id="SSF55347">
    <property type="entry name" value="Glyceraldehyde-3-phosphate dehydrogenase-like, C-terminal domain"/>
    <property type="match status" value="1"/>
</dbReference>
<dbReference type="PIRSF" id="PIRSF005227">
    <property type="entry name" value="Asp_dh_NAD_syn"/>
    <property type="match status" value="1"/>
</dbReference>
<dbReference type="GO" id="GO:0051287">
    <property type="term" value="F:NAD binding"/>
    <property type="evidence" value="ECO:0007669"/>
    <property type="project" value="UniProtKB-UniRule"/>
</dbReference>
<dbReference type="GO" id="GO:0016639">
    <property type="term" value="F:oxidoreductase activity, acting on the CH-NH2 group of donors, NAD or NADP as acceptor"/>
    <property type="evidence" value="ECO:0007669"/>
    <property type="project" value="UniProtKB-UniRule"/>
</dbReference>
<organism evidence="9 10">
    <name type="scientific">Methanobrevibacter thaueri</name>
    <dbReference type="NCBI Taxonomy" id="190975"/>
    <lineage>
        <taxon>Archaea</taxon>
        <taxon>Methanobacteriati</taxon>
        <taxon>Methanobacteriota</taxon>
        <taxon>Methanomada group</taxon>
        <taxon>Methanobacteria</taxon>
        <taxon>Methanobacteriales</taxon>
        <taxon>Methanobacteriaceae</taxon>
        <taxon>Methanobrevibacter</taxon>
    </lineage>
</organism>
<sequence>MKVGIIGCGAIANIITTSMVPEDNGINIAYFFDKDIERAENLASLAGGIAVLDFDDMLDKVDLILECAAPVSVREYAPRVLEKGLDMVVMSIGAFMDMDFYREMEALAKKHNAKIHLPSGAIVGLDGIKAVAKFGLKEVNLVTRKSPKSLGKEIDSEEVLFDGKASDAVKVFPLNINVAATISIACQRDIDVKIIVDPNVDRNVHEITAKGDFGEFKTTTMNYPCAANPKTSMLAALSAIRLLKSFNETICVGM</sequence>
<dbReference type="InterPro" id="IPR011182">
    <property type="entry name" value="L-Asp_DH"/>
</dbReference>
<keyword evidence="5 6" id="KW-0520">NAD</keyword>
<feature type="domain" description="Aspartate dehydrogenase" evidence="7">
    <location>
        <begin position="155"/>
        <end position="240"/>
    </location>
</feature>
<protein>
    <recommendedName>
        <fullName evidence="6">L-aspartate dehydrogenase</fullName>
        <ecNumber evidence="6">1.4.1.21</ecNumber>
    </recommendedName>
</protein>
<dbReference type="NCBIfam" id="NF009828">
    <property type="entry name" value="PRK13303.1-3"/>
    <property type="match status" value="1"/>
</dbReference>
<dbReference type="NCBIfam" id="TIGR03855">
    <property type="entry name" value="NAD_NadX"/>
    <property type="match status" value="1"/>
</dbReference>
<dbReference type="NCBIfam" id="NF009829">
    <property type="entry name" value="PRK13303.1-4"/>
    <property type="match status" value="1"/>
</dbReference>
<dbReference type="Pfam" id="PF03447">
    <property type="entry name" value="NAD_binding_3"/>
    <property type="match status" value="1"/>
</dbReference>
<dbReference type="Pfam" id="PF01958">
    <property type="entry name" value="Asp_DH_C"/>
    <property type="match status" value="1"/>
</dbReference>
<dbReference type="HAMAP" id="MF_01265">
    <property type="entry name" value="NadX"/>
    <property type="match status" value="1"/>
</dbReference>
<dbReference type="PANTHER" id="PTHR31873:SF6">
    <property type="entry name" value="ASPARTATE DEHYDROGENASE DOMAIN-CONTAINING PROTEIN"/>
    <property type="match status" value="1"/>
</dbReference>
<evidence type="ECO:0000256" key="2">
    <source>
        <dbReference type="ARBA" id="ARBA00022642"/>
    </source>
</evidence>
<dbReference type="AlphaFoldDB" id="A0A315XMA5"/>
<evidence type="ECO:0000256" key="1">
    <source>
        <dbReference type="ARBA" id="ARBA00008331"/>
    </source>
</evidence>
<evidence type="ECO:0000259" key="8">
    <source>
        <dbReference type="Pfam" id="PF03447"/>
    </source>
</evidence>
<evidence type="ECO:0000313" key="9">
    <source>
        <dbReference type="EMBL" id="PWB87445.1"/>
    </source>
</evidence>
<feature type="domain" description="Aspartate/homoserine dehydrogenase NAD-binding" evidence="8">
    <location>
        <begin position="7"/>
        <end position="118"/>
    </location>
</feature>
<keyword evidence="2 6" id="KW-0662">Pyridine nucleotide biosynthesis</keyword>
<evidence type="ECO:0000313" key="10">
    <source>
        <dbReference type="Proteomes" id="UP000251717"/>
    </source>
</evidence>
<dbReference type="InterPro" id="IPR022487">
    <property type="entry name" value="Asp_DH_arc"/>
</dbReference>
<feature type="active site" evidence="6">
    <location>
        <position position="205"/>
    </location>
</feature>
<comment type="caution">
    <text evidence="9">The sequence shown here is derived from an EMBL/GenBank/DDBJ whole genome shotgun (WGS) entry which is preliminary data.</text>
</comment>
<gene>
    <name evidence="6 9" type="primary">nadX</name>
    <name evidence="9" type="ORF">MBBTH_10110</name>
</gene>
<dbReference type="PANTHER" id="PTHR31873">
    <property type="entry name" value="L-ASPARTATE DEHYDROGENASE-RELATED"/>
    <property type="match status" value="1"/>
</dbReference>
<accession>A0A315XMA5</accession>
<comment type="pathway">
    <text evidence="6">Cofactor biosynthesis; NAD(+) biosynthesis; iminoaspartate from L-aspartate (dehydrogenase route): step 1/1.</text>
</comment>
<evidence type="ECO:0000256" key="3">
    <source>
        <dbReference type="ARBA" id="ARBA00022857"/>
    </source>
</evidence>
<dbReference type="GO" id="GO:0050661">
    <property type="term" value="F:NADP binding"/>
    <property type="evidence" value="ECO:0007669"/>
    <property type="project" value="UniProtKB-UniRule"/>
</dbReference>
<dbReference type="InterPro" id="IPR020626">
    <property type="entry name" value="Asp_DH_prok"/>
</dbReference>
<reference evidence="9 10" key="1">
    <citation type="submission" date="2017-03" db="EMBL/GenBank/DDBJ databases">
        <title>Genome sequence of Methanobrevibacter thaueri.</title>
        <authorList>
            <person name="Poehlein A."/>
            <person name="Seedorf H."/>
            <person name="Daniel R."/>
        </authorList>
    </citation>
    <scope>NUCLEOTIDE SEQUENCE [LARGE SCALE GENOMIC DNA]</scope>
    <source>
        <strain evidence="9 10">DSM 11995</strain>
    </source>
</reference>
<dbReference type="InterPro" id="IPR005106">
    <property type="entry name" value="Asp/hSer_DH_NAD-bd"/>
</dbReference>
<dbReference type="SUPFAM" id="SSF51735">
    <property type="entry name" value="NAD(P)-binding Rossmann-fold domains"/>
    <property type="match status" value="1"/>
</dbReference>
<comment type="catalytic activity">
    <reaction evidence="6">
        <text>L-aspartate + NAD(+) + H2O = oxaloacetate + NH4(+) + NADH + H(+)</text>
        <dbReference type="Rhea" id="RHEA:11788"/>
        <dbReference type="ChEBI" id="CHEBI:15377"/>
        <dbReference type="ChEBI" id="CHEBI:15378"/>
        <dbReference type="ChEBI" id="CHEBI:16452"/>
        <dbReference type="ChEBI" id="CHEBI:28938"/>
        <dbReference type="ChEBI" id="CHEBI:29991"/>
        <dbReference type="ChEBI" id="CHEBI:57540"/>
        <dbReference type="ChEBI" id="CHEBI:57945"/>
        <dbReference type="EC" id="1.4.1.21"/>
    </reaction>
</comment>
<dbReference type="RefSeq" id="WP_116591962.1">
    <property type="nucleotide sequence ID" value="NZ_MZGS01000020.1"/>
</dbReference>
<dbReference type="Proteomes" id="UP000251717">
    <property type="component" value="Unassembled WGS sequence"/>
</dbReference>
<keyword evidence="3 6" id="KW-0521">NADP</keyword>
<comment type="similarity">
    <text evidence="1 6">Belongs to the L-aspartate dehydrogenase family.</text>
</comment>
<dbReference type="GO" id="GO:0009435">
    <property type="term" value="P:NAD+ biosynthetic process"/>
    <property type="evidence" value="ECO:0007669"/>
    <property type="project" value="UniProtKB-UniRule"/>
</dbReference>
<evidence type="ECO:0000256" key="6">
    <source>
        <dbReference type="HAMAP-Rule" id="MF_01265"/>
    </source>
</evidence>
<dbReference type="NCBIfam" id="NF009830">
    <property type="entry name" value="PRK13304.1"/>
    <property type="match status" value="1"/>
</dbReference>
<dbReference type="InterPro" id="IPR036291">
    <property type="entry name" value="NAD(P)-bd_dom_sf"/>
</dbReference>
<comment type="function">
    <text evidence="6">Specifically catalyzes the NAD or NADP-dependent dehydrogenation of L-aspartate to iminoaspartate.</text>
</comment>
<dbReference type="InterPro" id="IPR002811">
    <property type="entry name" value="Asp_DH"/>
</dbReference>
<dbReference type="Gene3D" id="3.30.360.10">
    <property type="entry name" value="Dihydrodipicolinate Reductase, domain 2"/>
    <property type="match status" value="1"/>
</dbReference>
<evidence type="ECO:0000259" key="7">
    <source>
        <dbReference type="Pfam" id="PF01958"/>
    </source>
</evidence>
<feature type="binding site" evidence="6">
    <location>
        <position position="177"/>
    </location>
    <ligand>
        <name>NAD(+)</name>
        <dbReference type="ChEBI" id="CHEBI:57540"/>
    </ligand>
</feature>
<dbReference type="Gene3D" id="3.40.50.720">
    <property type="entry name" value="NAD(P)-binding Rossmann-like Domain"/>
    <property type="match status" value="1"/>
</dbReference>
<keyword evidence="10" id="KW-1185">Reference proteome</keyword>
<evidence type="ECO:0000256" key="5">
    <source>
        <dbReference type="ARBA" id="ARBA00023027"/>
    </source>
</evidence>
<feature type="binding site" evidence="6">
    <location>
        <position position="121"/>
    </location>
    <ligand>
        <name>NAD(+)</name>
        <dbReference type="ChEBI" id="CHEBI:57540"/>
    </ligand>
</feature>
<dbReference type="EC" id="1.4.1.21" evidence="6"/>
<dbReference type="EMBL" id="MZGS01000020">
    <property type="protein sequence ID" value="PWB87445.1"/>
    <property type="molecule type" value="Genomic_DNA"/>
</dbReference>
<keyword evidence="4 6" id="KW-0560">Oxidoreductase</keyword>
<proteinExistence type="inferred from homology"/>
<comment type="miscellaneous">
    <text evidence="6">The iminoaspartate product is unstable in aqueous solution and can decompose to oxaloacetate and ammonia.</text>
</comment>
<comment type="catalytic activity">
    <reaction evidence="6">
        <text>L-aspartate + NADP(+) + H2O = oxaloacetate + NH4(+) + NADPH + H(+)</text>
        <dbReference type="Rhea" id="RHEA:11784"/>
        <dbReference type="ChEBI" id="CHEBI:15377"/>
        <dbReference type="ChEBI" id="CHEBI:15378"/>
        <dbReference type="ChEBI" id="CHEBI:16452"/>
        <dbReference type="ChEBI" id="CHEBI:28938"/>
        <dbReference type="ChEBI" id="CHEBI:29991"/>
        <dbReference type="ChEBI" id="CHEBI:57783"/>
        <dbReference type="ChEBI" id="CHEBI:58349"/>
        <dbReference type="EC" id="1.4.1.21"/>
    </reaction>
</comment>
<dbReference type="GO" id="GO:0033735">
    <property type="term" value="F:aspartate dehydrogenase [NAD(P)+] activity"/>
    <property type="evidence" value="ECO:0007669"/>
    <property type="project" value="UniProtKB-EC"/>
</dbReference>
<dbReference type="OrthoDB" id="15415at2157"/>
<name>A0A315XMA5_9EURY</name>